<evidence type="ECO:0000256" key="6">
    <source>
        <dbReference type="ARBA" id="ARBA00023136"/>
    </source>
</evidence>
<organism evidence="10 11">
    <name type="scientific">Candidatus Fimenecus excrementigallinarum</name>
    <dbReference type="NCBI Taxonomy" id="2840816"/>
    <lineage>
        <taxon>Bacteria</taxon>
        <taxon>Bacillati</taxon>
        <taxon>Bacillota</taxon>
        <taxon>Clostridia</taxon>
        <taxon>Candidatus Fimenecus</taxon>
    </lineage>
</organism>
<dbReference type="Proteomes" id="UP000824071">
    <property type="component" value="Unassembled WGS sequence"/>
</dbReference>
<reference evidence="10" key="1">
    <citation type="submission" date="2020-10" db="EMBL/GenBank/DDBJ databases">
        <authorList>
            <person name="Gilroy R."/>
        </authorList>
    </citation>
    <scope>NUCLEOTIDE SEQUENCE</scope>
    <source>
        <strain evidence="10">ChiGjej1B1-19959</strain>
    </source>
</reference>
<comment type="similarity">
    <text evidence="2">Belongs to the MscS (TC 1.A.23) family.</text>
</comment>
<feature type="transmembrane region" description="Helical" evidence="7">
    <location>
        <begin position="20"/>
        <end position="38"/>
    </location>
</feature>
<dbReference type="Pfam" id="PF00924">
    <property type="entry name" value="MS_channel_2nd"/>
    <property type="match status" value="1"/>
</dbReference>
<dbReference type="InterPro" id="IPR023408">
    <property type="entry name" value="MscS_beta-dom_sf"/>
</dbReference>
<dbReference type="Pfam" id="PF21082">
    <property type="entry name" value="MS_channel_3rd"/>
    <property type="match status" value="1"/>
</dbReference>
<dbReference type="AlphaFoldDB" id="A0A9D1IG46"/>
<dbReference type="PANTHER" id="PTHR30221:SF8">
    <property type="entry name" value="SMALL-CONDUCTANCE MECHANOSENSITIVE CHANNEL"/>
    <property type="match status" value="1"/>
</dbReference>
<dbReference type="InterPro" id="IPR010920">
    <property type="entry name" value="LSM_dom_sf"/>
</dbReference>
<dbReference type="SUPFAM" id="SSF82689">
    <property type="entry name" value="Mechanosensitive channel protein MscS (YggB), C-terminal domain"/>
    <property type="match status" value="1"/>
</dbReference>
<dbReference type="SUPFAM" id="SSF82861">
    <property type="entry name" value="Mechanosensitive channel protein MscS (YggB), transmembrane region"/>
    <property type="match status" value="1"/>
</dbReference>
<keyword evidence="3" id="KW-1003">Cell membrane</keyword>
<keyword evidence="4 7" id="KW-0812">Transmembrane</keyword>
<dbReference type="InterPro" id="IPR011066">
    <property type="entry name" value="MscS_channel_C_sf"/>
</dbReference>
<dbReference type="EMBL" id="DVMW01000038">
    <property type="protein sequence ID" value="HIU36270.1"/>
    <property type="molecule type" value="Genomic_DNA"/>
</dbReference>
<keyword evidence="6 7" id="KW-0472">Membrane</keyword>
<evidence type="ECO:0000313" key="11">
    <source>
        <dbReference type="Proteomes" id="UP000824071"/>
    </source>
</evidence>
<protein>
    <submittedName>
        <fullName evidence="10">Mechanosensitive ion channel family protein</fullName>
    </submittedName>
</protein>
<sequence length="280" mass="30684">MERLRSILDYAVGDFTVGKILSAVLAFVVCYLLQRLLCKLLERLLQKLAIDATLKKILRFAVKLVLWFITAMVVIEALGVSVTSMLAAFSVVGLAASLAVQDSLANLASGIMLLVSKPFKLGDYVEIDGVSGTVVIITLIHTKLKTLENKTVYVPNSKVIDANIVNYTEQDQRLLDLSVAVSYDAPIAAVRQSLLDSVAAVGLFSDTPDKPFAAVQAFDDSSISYVLRAWVKTPDYWPARYRLLEQIKTDFDARGIEMTYPHMNIHITETGTIPKGGASI</sequence>
<evidence type="ECO:0000256" key="2">
    <source>
        <dbReference type="ARBA" id="ARBA00008017"/>
    </source>
</evidence>
<dbReference type="PANTHER" id="PTHR30221">
    <property type="entry name" value="SMALL-CONDUCTANCE MECHANOSENSITIVE CHANNEL"/>
    <property type="match status" value="1"/>
</dbReference>
<comment type="caution">
    <text evidence="10">The sequence shown here is derived from an EMBL/GenBank/DDBJ whole genome shotgun (WGS) entry which is preliminary data.</text>
</comment>
<dbReference type="InterPro" id="IPR006685">
    <property type="entry name" value="MscS_channel_2nd"/>
</dbReference>
<dbReference type="InterPro" id="IPR011014">
    <property type="entry name" value="MscS_channel_TM-2"/>
</dbReference>
<reference evidence="10" key="2">
    <citation type="journal article" date="2021" name="PeerJ">
        <title>Extensive microbial diversity within the chicken gut microbiome revealed by metagenomics and culture.</title>
        <authorList>
            <person name="Gilroy R."/>
            <person name="Ravi A."/>
            <person name="Getino M."/>
            <person name="Pursley I."/>
            <person name="Horton D.L."/>
            <person name="Alikhan N.F."/>
            <person name="Baker D."/>
            <person name="Gharbi K."/>
            <person name="Hall N."/>
            <person name="Watson M."/>
            <person name="Adriaenssens E.M."/>
            <person name="Foster-Nyarko E."/>
            <person name="Jarju S."/>
            <person name="Secka A."/>
            <person name="Antonio M."/>
            <person name="Oren A."/>
            <person name="Chaudhuri R.R."/>
            <person name="La Ragione R."/>
            <person name="Hildebrand F."/>
            <person name="Pallen M.J."/>
        </authorList>
    </citation>
    <scope>NUCLEOTIDE SEQUENCE</scope>
    <source>
        <strain evidence="10">ChiGjej1B1-19959</strain>
    </source>
</reference>
<comment type="subcellular location">
    <subcellularLocation>
        <location evidence="1">Cell membrane</location>
        <topology evidence="1">Multi-pass membrane protein</topology>
    </subcellularLocation>
</comment>
<evidence type="ECO:0000256" key="3">
    <source>
        <dbReference type="ARBA" id="ARBA00022475"/>
    </source>
</evidence>
<proteinExistence type="inferred from homology"/>
<feature type="transmembrane region" description="Helical" evidence="7">
    <location>
        <begin position="64"/>
        <end position="88"/>
    </location>
</feature>
<gene>
    <name evidence="10" type="ORF">IAC53_06695</name>
</gene>
<evidence type="ECO:0000256" key="4">
    <source>
        <dbReference type="ARBA" id="ARBA00022692"/>
    </source>
</evidence>
<dbReference type="InterPro" id="IPR049278">
    <property type="entry name" value="MS_channel_C"/>
</dbReference>
<evidence type="ECO:0000259" key="8">
    <source>
        <dbReference type="Pfam" id="PF00924"/>
    </source>
</evidence>
<dbReference type="SUPFAM" id="SSF50182">
    <property type="entry name" value="Sm-like ribonucleoproteins"/>
    <property type="match status" value="1"/>
</dbReference>
<dbReference type="Gene3D" id="1.10.287.1260">
    <property type="match status" value="1"/>
</dbReference>
<dbReference type="Gene3D" id="3.30.70.100">
    <property type="match status" value="1"/>
</dbReference>
<dbReference type="GO" id="GO:0008381">
    <property type="term" value="F:mechanosensitive monoatomic ion channel activity"/>
    <property type="evidence" value="ECO:0007669"/>
    <property type="project" value="InterPro"/>
</dbReference>
<keyword evidence="5 7" id="KW-1133">Transmembrane helix</keyword>
<accession>A0A9D1IG46</accession>
<evidence type="ECO:0000256" key="1">
    <source>
        <dbReference type="ARBA" id="ARBA00004651"/>
    </source>
</evidence>
<feature type="domain" description="Mechanosensitive ion channel MscS" evidence="8">
    <location>
        <begin position="102"/>
        <end position="168"/>
    </location>
</feature>
<name>A0A9D1IG46_9FIRM</name>
<dbReference type="InterPro" id="IPR045275">
    <property type="entry name" value="MscS_archaea/bacteria_type"/>
</dbReference>
<evidence type="ECO:0000313" key="10">
    <source>
        <dbReference type="EMBL" id="HIU36270.1"/>
    </source>
</evidence>
<evidence type="ECO:0000256" key="5">
    <source>
        <dbReference type="ARBA" id="ARBA00022989"/>
    </source>
</evidence>
<evidence type="ECO:0000256" key="7">
    <source>
        <dbReference type="SAM" id="Phobius"/>
    </source>
</evidence>
<evidence type="ECO:0000259" key="9">
    <source>
        <dbReference type="Pfam" id="PF21082"/>
    </source>
</evidence>
<feature type="domain" description="Mechanosensitive ion channel MscS C-terminal" evidence="9">
    <location>
        <begin position="176"/>
        <end position="258"/>
    </location>
</feature>
<dbReference type="Gene3D" id="2.30.30.60">
    <property type="match status" value="1"/>
</dbReference>
<dbReference type="GO" id="GO:0005886">
    <property type="term" value="C:plasma membrane"/>
    <property type="evidence" value="ECO:0007669"/>
    <property type="project" value="UniProtKB-SubCell"/>
</dbReference>